<dbReference type="Pfam" id="PF00571">
    <property type="entry name" value="CBS"/>
    <property type="match status" value="1"/>
</dbReference>
<comment type="caution">
    <text evidence="12">The sequence shown here is derived from an EMBL/GenBank/DDBJ whole genome shotgun (WGS) entry which is preliminary data.</text>
</comment>
<dbReference type="CDD" id="cd04591">
    <property type="entry name" value="CBS_pair_voltage-gated_CLC_euk_bac"/>
    <property type="match status" value="1"/>
</dbReference>
<dbReference type="PANTHER" id="PTHR45711:SF6">
    <property type="entry name" value="CHLORIDE CHANNEL PROTEIN"/>
    <property type="match status" value="1"/>
</dbReference>
<reference evidence="12 13" key="1">
    <citation type="submission" date="2019-09" db="EMBL/GenBank/DDBJ databases">
        <title>Draft genome of the ectomycorrhizal ascomycete Sphaerosporella brunnea.</title>
        <authorList>
            <consortium name="DOE Joint Genome Institute"/>
            <person name="Benucci G.M."/>
            <person name="Marozzi G."/>
            <person name="Antonielli L."/>
            <person name="Sanchez S."/>
            <person name="Marco P."/>
            <person name="Wang X."/>
            <person name="Falini L.B."/>
            <person name="Barry K."/>
            <person name="Haridas S."/>
            <person name="Lipzen A."/>
            <person name="Labutti K."/>
            <person name="Grigoriev I.V."/>
            <person name="Murat C."/>
            <person name="Martin F."/>
            <person name="Albertini E."/>
            <person name="Donnini D."/>
            <person name="Bonito G."/>
        </authorList>
    </citation>
    <scope>NUCLEOTIDE SEQUENCE [LARGE SCALE GENOMIC DNA]</scope>
    <source>
        <strain evidence="12 13">Sb_GMNB300</strain>
    </source>
</reference>
<feature type="region of interest" description="Disordered" evidence="10">
    <location>
        <begin position="1"/>
        <end position="29"/>
    </location>
</feature>
<dbReference type="OrthoDB" id="44789at2759"/>
<keyword evidence="6 9" id="KW-0472">Membrane</keyword>
<dbReference type="InterPro" id="IPR046342">
    <property type="entry name" value="CBS_dom_sf"/>
</dbReference>
<evidence type="ECO:0000256" key="8">
    <source>
        <dbReference type="PROSITE-ProRule" id="PRU00703"/>
    </source>
</evidence>
<keyword evidence="13" id="KW-1185">Reference proteome</keyword>
<evidence type="ECO:0000256" key="2">
    <source>
        <dbReference type="ARBA" id="ARBA00022448"/>
    </source>
</evidence>
<comment type="similarity">
    <text evidence="9">Belongs to the chloride channel (TC 2.A.49) family.</text>
</comment>
<evidence type="ECO:0000256" key="1">
    <source>
        <dbReference type="ARBA" id="ARBA00004141"/>
    </source>
</evidence>
<organism evidence="12 13">
    <name type="scientific">Sphaerosporella brunnea</name>
    <dbReference type="NCBI Taxonomy" id="1250544"/>
    <lineage>
        <taxon>Eukaryota</taxon>
        <taxon>Fungi</taxon>
        <taxon>Dikarya</taxon>
        <taxon>Ascomycota</taxon>
        <taxon>Pezizomycotina</taxon>
        <taxon>Pezizomycetes</taxon>
        <taxon>Pezizales</taxon>
        <taxon>Pyronemataceae</taxon>
        <taxon>Sphaerosporella</taxon>
    </lineage>
</organism>
<keyword evidence="7 9" id="KW-0868">Chloride</keyword>
<feature type="transmembrane region" description="Helical" evidence="9">
    <location>
        <begin position="401"/>
        <end position="419"/>
    </location>
</feature>
<dbReference type="Gene3D" id="3.10.580.20">
    <property type="match status" value="1"/>
</dbReference>
<sequence>MEDSDDPVAHHYLSSAGDSEDPNQFSFKRRARSSSRYGLSVFPPGSSSSSFSSAHEEWIPPGRRFYDDLTAIDWIFEYTKERLRLRKLDARTGILGHAAKIFDQSQIWIVLIGTGIMAGVVAALIDIVAAWLGDLKEGYCTSSFYLSRNFCCWGLDATETCSDWVTWSKALGTASKAGAYVVEYIFYILYSILFAVSASLLVKKFAPHARHSGIPEIKTVLGGFVIRRFLGAWTLIIKSIGLCLAESSGLWLGKEGPLVHVACCCASIMMKPFSALRKNEARKREVLSAAAAAGISVAFGSPIGGVLFSLEQLSYYFPDKTMWQSFVCAMVAAVTLQFMNPFRTGKLVLYQVKYTRGWHDFEMVPFCLLGILGGLYGAFFIKLNMKIATWRKNSIARKYPTLEVLVVTVITALINYPIIFMRPQSSELVANLFQECSPKTEDVFHLCGSGTGKPIFLLLLSAVLGALLAAATFGLQIPAGIILPSMAIGALYGRAMGLVLQSWQHSFPTARIFSSCPPDTECVTPGTFAIIGAASALGGVTRMTVSIVVITFELTGALTYVLPIMIAVMLSKWVGDAFDKRGIYESWIRFREYPFLDNRDELGDGGGSIPNVPVAEIMTRIEDLVVITEAGHTVESLDAILRDHPYKGFPVVTDVRDAALVGYISRSELRFALDQAPREAECFFSASGAGRGVCVDLRPWVDHTPITLPACSPLSLAAALFQKLGLRYVLFAKHGQLQGLLTKKDVFFVMNSSEEGVAPIGRRAGVGGAGSGEGSRLLGDASSVVSLETEAEREEGGNLLGSM</sequence>
<evidence type="ECO:0000313" key="12">
    <source>
        <dbReference type="EMBL" id="KAA8910007.1"/>
    </source>
</evidence>
<dbReference type="FunCoup" id="A0A5J5F1Q9">
    <property type="interactions" value="358"/>
</dbReference>
<evidence type="ECO:0000256" key="10">
    <source>
        <dbReference type="SAM" id="MobiDB-lite"/>
    </source>
</evidence>
<dbReference type="SUPFAM" id="SSF54631">
    <property type="entry name" value="CBS-domain pair"/>
    <property type="match status" value="1"/>
</dbReference>
<evidence type="ECO:0000256" key="4">
    <source>
        <dbReference type="ARBA" id="ARBA00022989"/>
    </source>
</evidence>
<evidence type="ECO:0000256" key="7">
    <source>
        <dbReference type="ARBA" id="ARBA00023214"/>
    </source>
</evidence>
<dbReference type="InterPro" id="IPR001807">
    <property type="entry name" value="ClC"/>
</dbReference>
<dbReference type="InterPro" id="IPR014743">
    <property type="entry name" value="Cl-channel_core"/>
</dbReference>
<comment type="caution">
    <text evidence="9">Lacks conserved residue(s) required for the propagation of feature annotation.</text>
</comment>
<feature type="domain" description="CBS" evidence="11">
    <location>
        <begin position="618"/>
        <end position="681"/>
    </location>
</feature>
<protein>
    <recommendedName>
        <fullName evidence="9">Chloride channel protein</fullName>
    </recommendedName>
</protein>
<evidence type="ECO:0000259" key="11">
    <source>
        <dbReference type="PROSITE" id="PS51371"/>
    </source>
</evidence>
<feature type="transmembrane region" description="Helical" evidence="9">
    <location>
        <begin position="363"/>
        <end position="381"/>
    </location>
</feature>
<evidence type="ECO:0000256" key="9">
    <source>
        <dbReference type="RuleBase" id="RU361221"/>
    </source>
</evidence>
<dbReference type="InParanoid" id="A0A5J5F1Q9"/>
<gene>
    <name evidence="12" type="ORF">FN846DRAFT_940157</name>
</gene>
<name>A0A5J5F1Q9_9PEZI</name>
<feature type="transmembrane region" description="Helical" evidence="9">
    <location>
        <begin position="522"/>
        <end position="541"/>
    </location>
</feature>
<feature type="transmembrane region" description="Helical" evidence="9">
    <location>
        <begin position="286"/>
        <end position="310"/>
    </location>
</feature>
<accession>A0A5J5F1Q9</accession>
<dbReference type="Gene3D" id="1.10.3080.10">
    <property type="entry name" value="Clc chloride channel"/>
    <property type="match status" value="1"/>
</dbReference>
<dbReference type="EMBL" id="VXIS01000051">
    <property type="protein sequence ID" value="KAA8910007.1"/>
    <property type="molecule type" value="Genomic_DNA"/>
</dbReference>
<keyword evidence="8" id="KW-0129">CBS domain</keyword>
<keyword evidence="2 9" id="KW-0813">Transport</keyword>
<feature type="transmembrane region" description="Helical" evidence="9">
    <location>
        <begin position="547"/>
        <end position="571"/>
    </location>
</feature>
<evidence type="ECO:0000256" key="3">
    <source>
        <dbReference type="ARBA" id="ARBA00022692"/>
    </source>
</evidence>
<evidence type="ECO:0000256" key="5">
    <source>
        <dbReference type="ARBA" id="ARBA00023065"/>
    </source>
</evidence>
<dbReference type="GO" id="GO:0005886">
    <property type="term" value="C:plasma membrane"/>
    <property type="evidence" value="ECO:0007669"/>
    <property type="project" value="TreeGrafter"/>
</dbReference>
<dbReference type="GO" id="GO:0005247">
    <property type="term" value="F:voltage-gated chloride channel activity"/>
    <property type="evidence" value="ECO:0007669"/>
    <property type="project" value="TreeGrafter"/>
</dbReference>
<feature type="transmembrane region" description="Helical" evidence="9">
    <location>
        <begin position="481"/>
        <end position="501"/>
    </location>
</feature>
<proteinExistence type="inferred from homology"/>
<dbReference type="Proteomes" id="UP000326924">
    <property type="component" value="Unassembled WGS sequence"/>
</dbReference>
<feature type="transmembrane region" description="Helical" evidence="9">
    <location>
        <begin position="184"/>
        <end position="202"/>
    </location>
</feature>
<dbReference type="PROSITE" id="PS51371">
    <property type="entry name" value="CBS"/>
    <property type="match status" value="1"/>
</dbReference>
<dbReference type="SUPFAM" id="SSF81340">
    <property type="entry name" value="Clc chloride channel"/>
    <property type="match status" value="1"/>
</dbReference>
<dbReference type="CDD" id="cd03684">
    <property type="entry name" value="ClC_3_like"/>
    <property type="match status" value="1"/>
</dbReference>
<dbReference type="PRINTS" id="PR00762">
    <property type="entry name" value="CLCHANNEL"/>
</dbReference>
<keyword evidence="4 9" id="KW-1133">Transmembrane helix</keyword>
<keyword evidence="5 9" id="KW-0406">Ion transport</keyword>
<dbReference type="Pfam" id="PF00654">
    <property type="entry name" value="Voltage_CLC"/>
    <property type="match status" value="1"/>
</dbReference>
<keyword evidence="3 9" id="KW-0812">Transmembrane</keyword>
<dbReference type="FunFam" id="1.10.3080.10:FF:000011">
    <property type="entry name" value="Chloride channel protein"/>
    <property type="match status" value="1"/>
</dbReference>
<dbReference type="PANTHER" id="PTHR45711">
    <property type="entry name" value="CHLORIDE CHANNEL PROTEIN"/>
    <property type="match status" value="1"/>
</dbReference>
<evidence type="ECO:0000313" key="13">
    <source>
        <dbReference type="Proteomes" id="UP000326924"/>
    </source>
</evidence>
<dbReference type="AlphaFoldDB" id="A0A5J5F1Q9"/>
<feature type="transmembrane region" description="Helical" evidence="9">
    <location>
        <begin position="107"/>
        <end position="132"/>
    </location>
</feature>
<feature type="transmembrane region" description="Helical" evidence="9">
    <location>
        <begin position="455"/>
        <end position="475"/>
    </location>
</feature>
<comment type="subcellular location">
    <subcellularLocation>
        <location evidence="1 9">Membrane</location>
        <topology evidence="1 9">Multi-pass membrane protein</topology>
    </subcellularLocation>
</comment>
<evidence type="ECO:0000256" key="6">
    <source>
        <dbReference type="ARBA" id="ARBA00023136"/>
    </source>
</evidence>
<dbReference type="GO" id="GO:0005769">
    <property type="term" value="C:early endosome"/>
    <property type="evidence" value="ECO:0007669"/>
    <property type="project" value="TreeGrafter"/>
</dbReference>
<dbReference type="InterPro" id="IPR000644">
    <property type="entry name" value="CBS_dom"/>
</dbReference>
<dbReference type="GO" id="GO:0005794">
    <property type="term" value="C:Golgi apparatus"/>
    <property type="evidence" value="ECO:0007669"/>
    <property type="project" value="TreeGrafter"/>
</dbReference>